<evidence type="ECO:0000313" key="5">
    <source>
        <dbReference type="EMBL" id="MDN3690482.1"/>
    </source>
</evidence>
<comment type="caution">
    <text evidence="5">The sequence shown here is derived from an EMBL/GenBank/DDBJ whole genome shotgun (WGS) entry which is preliminary data.</text>
</comment>
<sequence length="267" mass="29728">MKKSKNFFPGNLKFLRERRSLTQQGLAEALGLSRSKVNALESGQTKAPSPEDFLGVSGFFGISIDSLIRVDLSKLGELKLRDLEAGNDVYIRGGNLRVLAISVDKGNNENVEYVPIKAKAGYMSGYNDPEFIASLPKFSLPNLPKQGTYRIFPTVGDSMLPIPDGSDIVTQYVEDWTSLKPNTPCIVILSGQQDFVFKLVTVQAEGQVLLRSLNPVFEPYRIAAGDVLEIWKFQAYTSKEIPEPETDLQQLVRAVREMQQEIKGRKV</sequence>
<feature type="domain" description="HTH cro/C1-type" evidence="4">
    <location>
        <begin position="12"/>
        <end position="67"/>
    </location>
</feature>
<name>A0ABT8CDK8_9BACT</name>
<accession>A0ABT8CDK8</accession>
<evidence type="ECO:0000256" key="3">
    <source>
        <dbReference type="ARBA" id="ARBA00023163"/>
    </source>
</evidence>
<organism evidence="5 6">
    <name type="scientific">Cyclobacterium jeungdonense</name>
    <dbReference type="NCBI Taxonomy" id="708087"/>
    <lineage>
        <taxon>Bacteria</taxon>
        <taxon>Pseudomonadati</taxon>
        <taxon>Bacteroidota</taxon>
        <taxon>Cytophagia</taxon>
        <taxon>Cytophagales</taxon>
        <taxon>Cyclobacteriaceae</taxon>
        <taxon>Cyclobacterium</taxon>
    </lineage>
</organism>
<dbReference type="PROSITE" id="PS50943">
    <property type="entry name" value="HTH_CROC1"/>
    <property type="match status" value="1"/>
</dbReference>
<evidence type="ECO:0000256" key="2">
    <source>
        <dbReference type="ARBA" id="ARBA00023125"/>
    </source>
</evidence>
<protein>
    <submittedName>
        <fullName evidence="5">LexA family transcriptional regulator</fullName>
    </submittedName>
</protein>
<dbReference type="SUPFAM" id="SSF51306">
    <property type="entry name" value="LexA/Signal peptidase"/>
    <property type="match status" value="1"/>
</dbReference>
<reference evidence="6" key="1">
    <citation type="journal article" date="2019" name="Int. J. Syst. Evol. Microbiol.">
        <title>The Global Catalogue of Microorganisms (GCM) 10K type strain sequencing project: providing services to taxonomists for standard genome sequencing and annotation.</title>
        <authorList>
            <consortium name="The Broad Institute Genomics Platform"/>
            <consortium name="The Broad Institute Genome Sequencing Center for Infectious Disease"/>
            <person name="Wu L."/>
            <person name="Ma J."/>
        </authorList>
    </citation>
    <scope>NUCLEOTIDE SEQUENCE [LARGE SCALE GENOMIC DNA]</scope>
    <source>
        <strain evidence="6">CECT 7706</strain>
    </source>
</reference>
<dbReference type="InterPro" id="IPR039418">
    <property type="entry name" value="LexA-like"/>
</dbReference>
<dbReference type="InterPro" id="IPR036286">
    <property type="entry name" value="LexA/Signal_pep-like_sf"/>
</dbReference>
<dbReference type="InterPro" id="IPR010982">
    <property type="entry name" value="Lambda_DNA-bd_dom_sf"/>
</dbReference>
<dbReference type="Gene3D" id="1.10.260.40">
    <property type="entry name" value="lambda repressor-like DNA-binding domains"/>
    <property type="match status" value="1"/>
</dbReference>
<dbReference type="CDD" id="cd00093">
    <property type="entry name" value="HTH_XRE"/>
    <property type="match status" value="1"/>
</dbReference>
<dbReference type="PANTHER" id="PTHR40661">
    <property type="match status" value="1"/>
</dbReference>
<evidence type="ECO:0000313" key="6">
    <source>
        <dbReference type="Proteomes" id="UP001236663"/>
    </source>
</evidence>
<dbReference type="RefSeq" id="WP_163383032.1">
    <property type="nucleotide sequence ID" value="NZ_JAUFQS010000047.1"/>
</dbReference>
<dbReference type="SUPFAM" id="SSF47413">
    <property type="entry name" value="lambda repressor-like DNA-binding domains"/>
    <property type="match status" value="1"/>
</dbReference>
<dbReference type="CDD" id="cd06529">
    <property type="entry name" value="S24_LexA-like"/>
    <property type="match status" value="1"/>
</dbReference>
<dbReference type="Proteomes" id="UP001236663">
    <property type="component" value="Unassembled WGS sequence"/>
</dbReference>
<keyword evidence="2" id="KW-0238">DNA-binding</keyword>
<proteinExistence type="predicted"/>
<keyword evidence="6" id="KW-1185">Reference proteome</keyword>
<dbReference type="SMART" id="SM00530">
    <property type="entry name" value="HTH_XRE"/>
    <property type="match status" value="1"/>
</dbReference>
<keyword evidence="3" id="KW-0804">Transcription</keyword>
<dbReference type="Gene3D" id="2.10.109.10">
    <property type="entry name" value="Umud Fragment, subunit A"/>
    <property type="match status" value="1"/>
</dbReference>
<evidence type="ECO:0000259" key="4">
    <source>
        <dbReference type="PROSITE" id="PS50943"/>
    </source>
</evidence>
<keyword evidence="1" id="KW-0805">Transcription regulation</keyword>
<dbReference type="PANTHER" id="PTHR40661:SF3">
    <property type="entry name" value="FELS-1 PROPHAGE TRANSCRIPTIONAL REGULATOR"/>
    <property type="match status" value="1"/>
</dbReference>
<dbReference type="InterPro" id="IPR001387">
    <property type="entry name" value="Cro/C1-type_HTH"/>
</dbReference>
<dbReference type="Pfam" id="PF01381">
    <property type="entry name" value="HTH_3"/>
    <property type="match status" value="1"/>
</dbReference>
<gene>
    <name evidence="5" type="ORF">QWZ15_21870</name>
</gene>
<evidence type="ECO:0000256" key="1">
    <source>
        <dbReference type="ARBA" id="ARBA00023015"/>
    </source>
</evidence>
<dbReference type="EMBL" id="JAUFQS010000047">
    <property type="protein sequence ID" value="MDN3690482.1"/>
    <property type="molecule type" value="Genomic_DNA"/>
</dbReference>